<protein>
    <submittedName>
        <fullName evidence="2">HEAT repeat domain-containing protein</fullName>
    </submittedName>
</protein>
<dbReference type="RefSeq" id="WP_237238370.1">
    <property type="nucleotide sequence ID" value="NZ_JAKKDU010000001.1"/>
</dbReference>
<dbReference type="Gene3D" id="1.25.10.10">
    <property type="entry name" value="Leucine-rich Repeat Variant"/>
    <property type="match status" value="1"/>
</dbReference>
<dbReference type="EMBL" id="JAKKDU010000001">
    <property type="protein sequence ID" value="MCF7567014.1"/>
    <property type="molecule type" value="Genomic_DNA"/>
</dbReference>
<reference evidence="2" key="1">
    <citation type="submission" date="2022-01" db="EMBL/GenBank/DDBJ databases">
        <title>Draft genome sequence of Sabulilitoribacter arenilitoris KCTC 52401.</title>
        <authorList>
            <person name="Oh J.-S."/>
        </authorList>
    </citation>
    <scope>NUCLEOTIDE SEQUENCE</scope>
    <source>
        <strain evidence="2">HMF6543</strain>
    </source>
</reference>
<evidence type="ECO:0000256" key="1">
    <source>
        <dbReference type="SAM" id="Phobius"/>
    </source>
</evidence>
<feature type="transmembrane region" description="Helical" evidence="1">
    <location>
        <begin position="17"/>
        <end position="40"/>
    </location>
</feature>
<organism evidence="2 3">
    <name type="scientific">Wocania arenilitoris</name>
    <dbReference type="NCBI Taxonomy" id="2044858"/>
    <lineage>
        <taxon>Bacteria</taxon>
        <taxon>Pseudomonadati</taxon>
        <taxon>Bacteroidota</taxon>
        <taxon>Flavobacteriia</taxon>
        <taxon>Flavobacteriales</taxon>
        <taxon>Flavobacteriaceae</taxon>
        <taxon>Wocania</taxon>
    </lineage>
</organism>
<keyword evidence="1" id="KW-0812">Transmembrane</keyword>
<gene>
    <name evidence="2" type="ORF">L3X37_01370</name>
</gene>
<comment type="caution">
    <text evidence="2">The sequence shown here is derived from an EMBL/GenBank/DDBJ whole genome shotgun (WGS) entry which is preliminary data.</text>
</comment>
<dbReference type="AlphaFoldDB" id="A0AAE3EML4"/>
<evidence type="ECO:0000313" key="3">
    <source>
        <dbReference type="Proteomes" id="UP001199795"/>
    </source>
</evidence>
<dbReference type="SUPFAM" id="SSF48371">
    <property type="entry name" value="ARM repeat"/>
    <property type="match status" value="1"/>
</dbReference>
<keyword evidence="1" id="KW-1133">Transmembrane helix</keyword>
<dbReference type="InterPro" id="IPR016024">
    <property type="entry name" value="ARM-type_fold"/>
</dbReference>
<sequence length="368" mass="42958">MMIDYQHLMTYFNESPIYIQVAWGTSLILAIAIVCLSVYLKVLRFHLRKKEIENKLLKSEYEALIIEYLYTEDELGDGHTFKESVIEQLQSAILIESKRKLIISILYNLTYEVSGELSDTIKTLYIKAGFVAHALKRLESKHWYIIAKGIGELSHFRIDNVYNNVSKFLDHPRLEVRKETELYLVELFKFKGLSFLNTLTDTLSEWMQLRLLETLQKFDDQQICDINPWLKSQNESVILFAIKLAQIYNQFEVQNTLTELLSHPKKQVRIAAIQALTHLYGIEAKEMLKANFNDLSLEEQICFFGMLEKLVMPSDEPFVEKYLFHKNFDIQLLALKILKSINIEKYMGLSKTTTNEKDSSMIELVNTI</sequence>
<dbReference type="Proteomes" id="UP001199795">
    <property type="component" value="Unassembled WGS sequence"/>
</dbReference>
<keyword evidence="3" id="KW-1185">Reference proteome</keyword>
<proteinExistence type="predicted"/>
<evidence type="ECO:0000313" key="2">
    <source>
        <dbReference type="EMBL" id="MCF7567014.1"/>
    </source>
</evidence>
<dbReference type="InterPro" id="IPR011989">
    <property type="entry name" value="ARM-like"/>
</dbReference>
<name>A0AAE3EML4_9FLAO</name>
<keyword evidence="1" id="KW-0472">Membrane</keyword>
<accession>A0AAE3EML4</accession>